<comment type="caution">
    <text evidence="1">The sequence shown here is derived from an EMBL/GenBank/DDBJ whole genome shotgun (WGS) entry which is preliminary data.</text>
</comment>
<evidence type="ECO:0000313" key="1">
    <source>
        <dbReference type="EMBL" id="MDT0484628.1"/>
    </source>
</evidence>
<name>A0ABU2VGC9_9ACTN</name>
<gene>
    <name evidence="1" type="ORF">RNB18_31335</name>
</gene>
<keyword evidence="2" id="KW-1185">Reference proteome</keyword>
<sequence>MPCLKTHIQREYTSYLYGALPLCVVLAHEDSRPWYLEHYVQLHSEYSPSSGEQPHLDFADSFGYQRVLECQTLDWTAVAEAGPSVIDLIRDRISAGHHGTVFVDDDHLRGREFVRLHEYLVFGYDDERREIAVVGFGGRPRIFRELRFSYDDFTTAFRQAKAAVDEGRSDVRYPVQLLRPRPLAHSFSPARLAQALQNYLSGTPGEDHDTGTWWSTPTGQAPDPTDLEIYAGTRTYDHLAHHLAQVKNGTAALDYRRFHLLSEHKGMILRRITHLADSCALHQPLTGTLRAYRDLDHQVREFRLRLLFLPPAESAHEATLGMDFLERVRETETRLLEQTLRITGFM</sequence>
<proteinExistence type="predicted"/>
<protein>
    <submittedName>
        <fullName evidence="1">Uncharacterized protein</fullName>
    </submittedName>
</protein>
<reference evidence="2" key="1">
    <citation type="submission" date="2023-07" db="EMBL/GenBank/DDBJ databases">
        <title>30 novel species of actinomycetes from the DSMZ collection.</title>
        <authorList>
            <person name="Nouioui I."/>
        </authorList>
    </citation>
    <scope>NUCLEOTIDE SEQUENCE [LARGE SCALE GENOMIC DNA]</scope>
    <source>
        <strain evidence="2">DSM 41640</strain>
    </source>
</reference>
<dbReference type="Proteomes" id="UP001183824">
    <property type="component" value="Unassembled WGS sequence"/>
</dbReference>
<dbReference type="RefSeq" id="WP_311717481.1">
    <property type="nucleotide sequence ID" value="NZ_JAVREZ010000012.1"/>
</dbReference>
<evidence type="ECO:0000313" key="2">
    <source>
        <dbReference type="Proteomes" id="UP001183824"/>
    </source>
</evidence>
<organism evidence="1 2">
    <name type="scientific">Streptomyces doebereineriae</name>
    <dbReference type="NCBI Taxonomy" id="3075528"/>
    <lineage>
        <taxon>Bacteria</taxon>
        <taxon>Bacillati</taxon>
        <taxon>Actinomycetota</taxon>
        <taxon>Actinomycetes</taxon>
        <taxon>Kitasatosporales</taxon>
        <taxon>Streptomycetaceae</taxon>
        <taxon>Streptomyces</taxon>
    </lineage>
</organism>
<dbReference type="EMBL" id="JAVREZ010000012">
    <property type="protein sequence ID" value="MDT0484628.1"/>
    <property type="molecule type" value="Genomic_DNA"/>
</dbReference>
<accession>A0ABU2VGC9</accession>